<dbReference type="GO" id="GO:0003676">
    <property type="term" value="F:nucleic acid binding"/>
    <property type="evidence" value="ECO:0007669"/>
    <property type="project" value="InterPro"/>
</dbReference>
<keyword evidence="1" id="KW-1133">Transmembrane helix</keyword>
<dbReference type="EMBL" id="ML994666">
    <property type="protein sequence ID" value="KAF2179514.1"/>
    <property type="molecule type" value="Genomic_DNA"/>
</dbReference>
<proteinExistence type="predicted"/>
<protein>
    <submittedName>
        <fullName evidence="3">DDE-domain-containing protein</fullName>
    </submittedName>
</protein>
<evidence type="ECO:0000256" key="1">
    <source>
        <dbReference type="SAM" id="Phobius"/>
    </source>
</evidence>
<evidence type="ECO:0000313" key="4">
    <source>
        <dbReference type="Proteomes" id="UP000800200"/>
    </source>
</evidence>
<dbReference type="OrthoDB" id="5425161at2759"/>
<evidence type="ECO:0000259" key="2">
    <source>
        <dbReference type="Pfam" id="PF03184"/>
    </source>
</evidence>
<gene>
    <name evidence="3" type="ORF">K469DRAFT_716304</name>
</gene>
<name>A0A6A6DJ13_9PEZI</name>
<accession>A0A6A6DJ13</accession>
<evidence type="ECO:0000313" key="3">
    <source>
        <dbReference type="EMBL" id="KAF2179514.1"/>
    </source>
</evidence>
<reference evidence="3" key="1">
    <citation type="journal article" date="2020" name="Stud. Mycol.">
        <title>101 Dothideomycetes genomes: a test case for predicting lifestyles and emergence of pathogens.</title>
        <authorList>
            <person name="Haridas S."/>
            <person name="Albert R."/>
            <person name="Binder M."/>
            <person name="Bloem J."/>
            <person name="Labutti K."/>
            <person name="Salamov A."/>
            <person name="Andreopoulos B."/>
            <person name="Baker S."/>
            <person name="Barry K."/>
            <person name="Bills G."/>
            <person name="Bluhm B."/>
            <person name="Cannon C."/>
            <person name="Castanera R."/>
            <person name="Culley D."/>
            <person name="Daum C."/>
            <person name="Ezra D."/>
            <person name="Gonzalez J."/>
            <person name="Henrissat B."/>
            <person name="Kuo A."/>
            <person name="Liang C."/>
            <person name="Lipzen A."/>
            <person name="Lutzoni F."/>
            <person name="Magnuson J."/>
            <person name="Mondo S."/>
            <person name="Nolan M."/>
            <person name="Ohm R."/>
            <person name="Pangilinan J."/>
            <person name="Park H.-J."/>
            <person name="Ramirez L."/>
            <person name="Alfaro M."/>
            <person name="Sun H."/>
            <person name="Tritt A."/>
            <person name="Yoshinaga Y."/>
            <person name="Zwiers L.-H."/>
            <person name="Turgeon B."/>
            <person name="Goodwin S."/>
            <person name="Spatafora J."/>
            <person name="Crous P."/>
            <person name="Grigoriev I."/>
        </authorList>
    </citation>
    <scope>NUCLEOTIDE SEQUENCE</scope>
    <source>
        <strain evidence="3">CBS 207.26</strain>
    </source>
</reference>
<keyword evidence="1" id="KW-0472">Membrane</keyword>
<dbReference type="Proteomes" id="UP000800200">
    <property type="component" value="Unassembled WGS sequence"/>
</dbReference>
<organism evidence="3 4">
    <name type="scientific">Zopfia rhizophila CBS 207.26</name>
    <dbReference type="NCBI Taxonomy" id="1314779"/>
    <lineage>
        <taxon>Eukaryota</taxon>
        <taxon>Fungi</taxon>
        <taxon>Dikarya</taxon>
        <taxon>Ascomycota</taxon>
        <taxon>Pezizomycotina</taxon>
        <taxon>Dothideomycetes</taxon>
        <taxon>Dothideomycetes incertae sedis</taxon>
        <taxon>Zopfiaceae</taxon>
        <taxon>Zopfia</taxon>
    </lineage>
</organism>
<dbReference type="InterPro" id="IPR004875">
    <property type="entry name" value="DDE_SF_endonuclease_dom"/>
</dbReference>
<keyword evidence="1" id="KW-0812">Transmembrane</keyword>
<sequence length="297" mass="34150">MYSISEWPTQASGPPHKQNATYQLSSAMLSLAILVIEKSQLQSRRTGTTLQRNYEPNSKKLTKLEESFDRVQRMIEKYSIAKEDIYNFDETSFQIGVISGGKIVTGSDRRNRRKAVQPGNREWVMAILLFIIFAGTYHLSAWYEGNDIPPDWVISLSDNGWINNELGIKWLQHFNKHIKGRTFYKKKSIITLCMPSHSSHLLQPLNIQQHQNSSPTHIFKSIHRLTKGAELMMHEAVLLRSKAEGSEIIAQANVNAQIRVKTCQSNERVMANAPKQRRCKRCCKPRHNSRTYKKAKK</sequence>
<feature type="domain" description="DDE-1" evidence="2">
    <location>
        <begin position="128"/>
        <end position="189"/>
    </location>
</feature>
<keyword evidence="4" id="KW-1185">Reference proteome</keyword>
<dbReference type="AlphaFoldDB" id="A0A6A6DJ13"/>
<dbReference type="Pfam" id="PF03184">
    <property type="entry name" value="DDE_1"/>
    <property type="match status" value="1"/>
</dbReference>
<feature type="transmembrane region" description="Helical" evidence="1">
    <location>
        <begin position="123"/>
        <end position="143"/>
    </location>
</feature>